<evidence type="ECO:0000259" key="1">
    <source>
        <dbReference type="Pfam" id="PF00910"/>
    </source>
</evidence>
<name>A0ABW3WKY8_9FLAO</name>
<dbReference type="InterPro" id="IPR027417">
    <property type="entry name" value="P-loop_NTPase"/>
</dbReference>
<proteinExistence type="predicted"/>
<accession>A0ABW3WKY8</accession>
<dbReference type="EMBL" id="JBHTMV010000001">
    <property type="protein sequence ID" value="MFD1292343.1"/>
    <property type="molecule type" value="Genomic_DNA"/>
</dbReference>
<gene>
    <name evidence="2" type="ORF">ACFQ5N_00730</name>
</gene>
<organism evidence="2 3">
    <name type="scientific">Lutibacter holmesii</name>
    <dbReference type="NCBI Taxonomy" id="1137985"/>
    <lineage>
        <taxon>Bacteria</taxon>
        <taxon>Pseudomonadati</taxon>
        <taxon>Bacteroidota</taxon>
        <taxon>Flavobacteriia</taxon>
        <taxon>Flavobacteriales</taxon>
        <taxon>Flavobacteriaceae</taxon>
        <taxon>Lutibacter</taxon>
    </lineage>
</organism>
<reference evidence="3" key="1">
    <citation type="journal article" date="2019" name="Int. J. Syst. Evol. Microbiol.">
        <title>The Global Catalogue of Microorganisms (GCM) 10K type strain sequencing project: providing services to taxonomists for standard genome sequencing and annotation.</title>
        <authorList>
            <consortium name="The Broad Institute Genomics Platform"/>
            <consortium name="The Broad Institute Genome Sequencing Center for Infectious Disease"/>
            <person name="Wu L."/>
            <person name="Ma J."/>
        </authorList>
    </citation>
    <scope>NUCLEOTIDE SEQUENCE [LARGE SCALE GENOMIC DNA]</scope>
    <source>
        <strain evidence="3">CCUG 62221</strain>
    </source>
</reference>
<keyword evidence="3" id="KW-1185">Reference proteome</keyword>
<sequence>MNPTPHIKTEGTSKFQIGEIHNNTIHYDFEKIKTYLNIKGHMLFGKNFKIYKEDEILLFKLCCYFIQDHYSCAQMGIDTNKGILLSGPVGCGKTTLMQLLLHLAPHKTTYEIIPTRNIIFSFNAAGYQTLERYNQTKNYCFDDLGVEPTGSHYAKDCNVLGEILLSRYDLFCHPKKITEQRSLSGVEVNRSVVPGSIQTKHRSITHITTNLNTRELENRYGKRVRSRLRQMMNVIAFDSDSIDKRG</sequence>
<evidence type="ECO:0000313" key="3">
    <source>
        <dbReference type="Proteomes" id="UP001597241"/>
    </source>
</evidence>
<dbReference type="Proteomes" id="UP001597241">
    <property type="component" value="Unassembled WGS sequence"/>
</dbReference>
<evidence type="ECO:0000313" key="2">
    <source>
        <dbReference type="EMBL" id="MFD1292343.1"/>
    </source>
</evidence>
<feature type="domain" description="Helicase superfamily 3 single-stranded DNA/RNA virus" evidence="1">
    <location>
        <begin position="83"/>
        <end position="154"/>
    </location>
</feature>
<dbReference type="Pfam" id="PF00910">
    <property type="entry name" value="RNA_helicase"/>
    <property type="match status" value="1"/>
</dbReference>
<protein>
    <submittedName>
        <fullName evidence="2">ATPase</fullName>
    </submittedName>
</protein>
<dbReference type="SUPFAM" id="SSF52540">
    <property type="entry name" value="P-loop containing nucleoside triphosphate hydrolases"/>
    <property type="match status" value="1"/>
</dbReference>
<dbReference type="Gene3D" id="3.40.50.300">
    <property type="entry name" value="P-loop containing nucleotide triphosphate hydrolases"/>
    <property type="match status" value="1"/>
</dbReference>
<dbReference type="RefSeq" id="WP_386806900.1">
    <property type="nucleotide sequence ID" value="NZ_JBHTMV010000001.1"/>
</dbReference>
<dbReference type="InterPro" id="IPR000605">
    <property type="entry name" value="Helicase_SF3_ssDNA/RNA_vir"/>
</dbReference>
<comment type="caution">
    <text evidence="2">The sequence shown here is derived from an EMBL/GenBank/DDBJ whole genome shotgun (WGS) entry which is preliminary data.</text>
</comment>